<comment type="caution">
    <text evidence="3">The sequence shown here is derived from an EMBL/GenBank/DDBJ whole genome shotgun (WGS) entry which is preliminary data.</text>
</comment>
<evidence type="ECO:0000256" key="1">
    <source>
        <dbReference type="SAM" id="MobiDB-lite"/>
    </source>
</evidence>
<keyword evidence="4" id="KW-1185">Reference proteome</keyword>
<keyword evidence="2" id="KW-0812">Transmembrane</keyword>
<evidence type="ECO:0000313" key="4">
    <source>
        <dbReference type="Proteomes" id="UP000316801"/>
    </source>
</evidence>
<accession>A0A549SM09</accession>
<name>A0A549SM09_9HYPH</name>
<proteinExistence type="predicted"/>
<feature type="region of interest" description="Disordered" evidence="1">
    <location>
        <begin position="1"/>
        <end position="68"/>
    </location>
</feature>
<sequence>MRGDIQRGLTGDKRPGFDPAMAPMETDSEAAGLPLSPEATETARNTQRKPASQHHRSRNFDTAMTMSDPALHRRRPGLAILMPLAAVLLVVGAVLLGLLLR</sequence>
<evidence type="ECO:0000256" key="2">
    <source>
        <dbReference type="SAM" id="Phobius"/>
    </source>
</evidence>
<protein>
    <submittedName>
        <fullName evidence="3">Uncharacterized protein</fullName>
    </submittedName>
</protein>
<feature type="compositionally biased region" description="Basic and acidic residues" evidence="1">
    <location>
        <begin position="1"/>
        <end position="16"/>
    </location>
</feature>
<dbReference type="AlphaFoldDB" id="A0A549SM09"/>
<reference evidence="3 4" key="1">
    <citation type="submission" date="2019-07" db="EMBL/GenBank/DDBJ databases">
        <title>Ln-dependent methylotrophs.</title>
        <authorList>
            <person name="Tani A."/>
        </authorList>
    </citation>
    <scope>NUCLEOTIDE SEQUENCE [LARGE SCALE GENOMIC DNA]</scope>
    <source>
        <strain evidence="3 4">SM12</strain>
    </source>
</reference>
<evidence type="ECO:0000313" key="3">
    <source>
        <dbReference type="EMBL" id="TRL30597.1"/>
    </source>
</evidence>
<gene>
    <name evidence="3" type="ORF">FNA46_25235</name>
</gene>
<keyword evidence="2" id="KW-0472">Membrane</keyword>
<feature type="transmembrane region" description="Helical" evidence="2">
    <location>
        <begin position="78"/>
        <end position="100"/>
    </location>
</feature>
<dbReference type="EMBL" id="VJMG01000113">
    <property type="protein sequence ID" value="TRL30597.1"/>
    <property type="molecule type" value="Genomic_DNA"/>
</dbReference>
<dbReference type="Proteomes" id="UP000316801">
    <property type="component" value="Unassembled WGS sequence"/>
</dbReference>
<organism evidence="3 4">
    <name type="scientific">Rhizobium straminoryzae</name>
    <dbReference type="NCBI Taxonomy" id="1387186"/>
    <lineage>
        <taxon>Bacteria</taxon>
        <taxon>Pseudomonadati</taxon>
        <taxon>Pseudomonadota</taxon>
        <taxon>Alphaproteobacteria</taxon>
        <taxon>Hyphomicrobiales</taxon>
        <taxon>Rhizobiaceae</taxon>
        <taxon>Rhizobium/Agrobacterium group</taxon>
        <taxon>Rhizobium</taxon>
    </lineage>
</organism>
<keyword evidence="2" id="KW-1133">Transmembrane helix</keyword>